<dbReference type="GO" id="GO:0009116">
    <property type="term" value="P:nucleoside metabolic process"/>
    <property type="evidence" value="ECO:0007669"/>
    <property type="project" value="InterPro"/>
</dbReference>
<dbReference type="GO" id="GO:0055085">
    <property type="term" value="P:transmembrane transport"/>
    <property type="evidence" value="ECO:0007669"/>
    <property type="project" value="InterPro"/>
</dbReference>
<dbReference type="InterPro" id="IPR035994">
    <property type="entry name" value="Nucleoside_phosphorylase_sf"/>
</dbReference>
<keyword evidence="3" id="KW-1185">Reference proteome</keyword>
<feature type="signal peptide" evidence="1">
    <location>
        <begin position="1"/>
        <end position="28"/>
    </location>
</feature>
<evidence type="ECO:0000313" key="2">
    <source>
        <dbReference type="EMBL" id="SIT47726.1"/>
    </source>
</evidence>
<feature type="chain" id="PRO_5012253029" evidence="1">
    <location>
        <begin position="29"/>
        <end position="358"/>
    </location>
</feature>
<dbReference type="STRING" id="1247936.BN2475_800022"/>
<proteinExistence type="predicted"/>
<accession>A0A1N7SJY1</accession>
<dbReference type="Proteomes" id="UP000187012">
    <property type="component" value="Unassembled WGS sequence"/>
</dbReference>
<dbReference type="InterPro" id="IPR009486">
    <property type="entry name" value="Pur_nuclsid_perm"/>
</dbReference>
<evidence type="ECO:0000313" key="3">
    <source>
        <dbReference type="Proteomes" id="UP000187012"/>
    </source>
</evidence>
<gene>
    <name evidence="2" type="ORF">BN2475_800022</name>
</gene>
<dbReference type="AlphaFoldDB" id="A0A1N7SJY1"/>
<keyword evidence="1" id="KW-0732">Signal</keyword>
<dbReference type="PROSITE" id="PS51257">
    <property type="entry name" value="PROKAR_LIPOPROTEIN"/>
    <property type="match status" value="1"/>
</dbReference>
<dbReference type="GO" id="GO:0003824">
    <property type="term" value="F:catalytic activity"/>
    <property type="evidence" value="ECO:0007669"/>
    <property type="project" value="InterPro"/>
</dbReference>
<dbReference type="Pfam" id="PF06516">
    <property type="entry name" value="NUP"/>
    <property type="match status" value="1"/>
</dbReference>
<dbReference type="Gene3D" id="3.40.50.1580">
    <property type="entry name" value="Nucleoside phosphorylase domain"/>
    <property type="match status" value="1"/>
</dbReference>
<sequence>MMLTRSLGAFCAFALAACAAFSSGPASADDNDGFSQGDAGSHGQPVKVMIISMFGPEGQVWLDRLGPWRDIAVDGLSPDYPSVHCNKQDVCVMTTGMGHSNAAASIMALTFSPRFDLRHTYFMVAGIAGIDPQQGTLGSAAWAKYLVDFGIQWEIDGREIPAGWNTGYLGINTTSPSAKPPLDYRTEVFQLNTQLADTAFALSRSVALSDNAQAQAARAKYSYAPANRPPTVIQCDTLAGDTWWSGTLLGQRARDWTKILTDGRGVYCTTQQEDNATYEALKRAASVHKVDLNRVAVLRAGSDFDRPYDGQTSADNLLNYAAQGGFTIAIENLFRSGNPLVQDIVMHWSEWRAGVPKR</sequence>
<evidence type="ECO:0000256" key="1">
    <source>
        <dbReference type="SAM" id="SignalP"/>
    </source>
</evidence>
<protein>
    <submittedName>
        <fullName evidence="2">Purine nucleoside permease</fullName>
    </submittedName>
</protein>
<name>A0A1N7SJY1_9BURK</name>
<dbReference type="PIRSF" id="PIRSF013171">
    <property type="entry name" value="Pur_nuclsid_perm"/>
    <property type="match status" value="1"/>
</dbReference>
<reference evidence="2" key="1">
    <citation type="submission" date="2016-12" db="EMBL/GenBank/DDBJ databases">
        <authorList>
            <person name="Song W.-J."/>
            <person name="Kurnit D.M."/>
        </authorList>
    </citation>
    <scope>NUCLEOTIDE SEQUENCE [LARGE SCALE GENOMIC DNA]</scope>
    <source>
        <strain evidence="2">STM7296</strain>
    </source>
</reference>
<organism evidence="2 3">
    <name type="scientific">Paraburkholderia ribeironis</name>
    <dbReference type="NCBI Taxonomy" id="1247936"/>
    <lineage>
        <taxon>Bacteria</taxon>
        <taxon>Pseudomonadati</taxon>
        <taxon>Pseudomonadota</taxon>
        <taxon>Betaproteobacteria</taxon>
        <taxon>Burkholderiales</taxon>
        <taxon>Burkholderiaceae</taxon>
        <taxon>Paraburkholderia</taxon>
    </lineage>
</organism>
<dbReference type="PANTHER" id="PTHR38643:SF1">
    <property type="entry name" value="PURINE NUCLEOSIDE PERMEASE C285.05-RELATED"/>
    <property type="match status" value="1"/>
</dbReference>
<dbReference type="PANTHER" id="PTHR38643">
    <property type="entry name" value="PURINE NUCLEOSIDE PERMEASE C285.05-RELATED"/>
    <property type="match status" value="1"/>
</dbReference>
<dbReference type="EMBL" id="CYGX02000080">
    <property type="protein sequence ID" value="SIT47726.1"/>
    <property type="molecule type" value="Genomic_DNA"/>
</dbReference>